<gene>
    <name evidence="2" type="ORF">DICVIV_04978</name>
</gene>
<feature type="transmembrane region" description="Helical" evidence="1">
    <location>
        <begin position="78"/>
        <end position="99"/>
    </location>
</feature>
<dbReference type="Proteomes" id="UP000053766">
    <property type="component" value="Unassembled WGS sequence"/>
</dbReference>
<sequence length="383" mass="44613">MKVLYPLRRDRSFVCSFRTEEKTINTLTIPHPTNLKRKMIEIAQMTGILKANDDIYNEDVFPKCIKWFCATYFTPQRIVTLSLLLGRFVLSVIILLLGFRMEKDFMRSITTTNFIPIVLCETYIIYYELVAYINLFSKTKDQSIWIRTTYLQWTEQLNLVIHQYINYNAIIMMIMMLYCCRLAYQKEETLKAFPLNMICIVAQIIPFFLSVLHNVTGHTTELALRILSIAPRVFTIVCFIVINAQILSSFLLLCRDLPYTHANSTDMQLRDARSRLAWTLTYMIIPYITFAPFVVEAVAWLIMIIGSSSTEILTIISLCSMLGHFINFQRPLWMTVITIALLPPYRRSFILTVFCCGCCPKIKLDPIPRKTNETSVMYRYADT</sequence>
<evidence type="ECO:0000313" key="3">
    <source>
        <dbReference type="Proteomes" id="UP000053766"/>
    </source>
</evidence>
<feature type="transmembrane region" description="Helical" evidence="1">
    <location>
        <begin position="164"/>
        <end position="184"/>
    </location>
</feature>
<evidence type="ECO:0000313" key="2">
    <source>
        <dbReference type="EMBL" id="KJH48903.1"/>
    </source>
</evidence>
<proteinExistence type="predicted"/>
<accession>A0A0D8XW88</accession>
<feature type="transmembrane region" description="Helical" evidence="1">
    <location>
        <begin position="300"/>
        <end position="326"/>
    </location>
</feature>
<feature type="transmembrane region" description="Helical" evidence="1">
    <location>
        <begin position="111"/>
        <end position="133"/>
    </location>
</feature>
<reference evidence="2 3" key="1">
    <citation type="submission" date="2013-11" db="EMBL/GenBank/DDBJ databases">
        <title>Draft genome of the bovine lungworm Dictyocaulus viviparus.</title>
        <authorList>
            <person name="Mitreva M."/>
        </authorList>
    </citation>
    <scope>NUCLEOTIDE SEQUENCE [LARGE SCALE GENOMIC DNA]</scope>
    <source>
        <strain evidence="2 3">HannoverDv2000</strain>
    </source>
</reference>
<keyword evidence="1" id="KW-0472">Membrane</keyword>
<dbReference type="AlphaFoldDB" id="A0A0D8XW88"/>
<keyword evidence="1" id="KW-1133">Transmembrane helix</keyword>
<name>A0A0D8XW88_DICVI</name>
<keyword evidence="3" id="KW-1185">Reference proteome</keyword>
<protein>
    <recommendedName>
        <fullName evidence="4">G-protein coupled receptors family 1 profile domain-containing protein</fullName>
    </recommendedName>
</protein>
<feature type="transmembrane region" description="Helical" evidence="1">
    <location>
        <begin position="193"/>
        <end position="213"/>
    </location>
</feature>
<evidence type="ECO:0000256" key="1">
    <source>
        <dbReference type="SAM" id="Phobius"/>
    </source>
</evidence>
<dbReference type="EMBL" id="KN716252">
    <property type="protein sequence ID" value="KJH48903.1"/>
    <property type="molecule type" value="Genomic_DNA"/>
</dbReference>
<dbReference type="OrthoDB" id="5803948at2759"/>
<feature type="transmembrane region" description="Helical" evidence="1">
    <location>
        <begin position="233"/>
        <end position="254"/>
    </location>
</feature>
<organism evidence="2 3">
    <name type="scientific">Dictyocaulus viviparus</name>
    <name type="common">Bovine lungworm</name>
    <dbReference type="NCBI Taxonomy" id="29172"/>
    <lineage>
        <taxon>Eukaryota</taxon>
        <taxon>Metazoa</taxon>
        <taxon>Ecdysozoa</taxon>
        <taxon>Nematoda</taxon>
        <taxon>Chromadorea</taxon>
        <taxon>Rhabditida</taxon>
        <taxon>Rhabditina</taxon>
        <taxon>Rhabditomorpha</taxon>
        <taxon>Strongyloidea</taxon>
        <taxon>Metastrongylidae</taxon>
        <taxon>Dictyocaulus</taxon>
    </lineage>
</organism>
<keyword evidence="1" id="KW-0812">Transmembrane</keyword>
<reference evidence="3" key="2">
    <citation type="journal article" date="2016" name="Sci. Rep.">
        <title>Dictyocaulus viviparus genome, variome and transcriptome elucidate lungworm biology and support future intervention.</title>
        <authorList>
            <person name="McNulty S.N."/>
            <person name="Strube C."/>
            <person name="Rosa B.A."/>
            <person name="Martin J.C."/>
            <person name="Tyagi R."/>
            <person name="Choi Y.J."/>
            <person name="Wang Q."/>
            <person name="Hallsworth Pepin K."/>
            <person name="Zhang X."/>
            <person name="Ozersky P."/>
            <person name="Wilson R.K."/>
            <person name="Sternberg P.W."/>
            <person name="Gasser R.B."/>
            <person name="Mitreva M."/>
        </authorList>
    </citation>
    <scope>NUCLEOTIDE SEQUENCE [LARGE SCALE GENOMIC DNA]</scope>
    <source>
        <strain evidence="3">HannoverDv2000</strain>
    </source>
</reference>
<feature type="transmembrane region" description="Helical" evidence="1">
    <location>
        <begin position="275"/>
        <end position="294"/>
    </location>
</feature>
<evidence type="ECO:0008006" key="4">
    <source>
        <dbReference type="Google" id="ProtNLM"/>
    </source>
</evidence>